<proteinExistence type="inferred from homology"/>
<evidence type="ECO:0000256" key="2">
    <source>
        <dbReference type="ARBA" id="ARBA00022670"/>
    </source>
</evidence>
<dbReference type="GO" id="GO:0008047">
    <property type="term" value="F:enzyme activator activity"/>
    <property type="evidence" value="ECO:0007669"/>
    <property type="project" value="InterPro"/>
</dbReference>
<comment type="similarity">
    <text evidence="1">Belongs to the peptidase A31 family.</text>
</comment>
<reference evidence="6 7" key="1">
    <citation type="submission" date="2020-08" db="EMBL/GenBank/DDBJ databases">
        <title>Sequencing the genomes of 1000 actinobacteria strains.</title>
        <authorList>
            <person name="Klenk H.-P."/>
        </authorList>
    </citation>
    <scope>NUCLEOTIDE SEQUENCE [LARGE SCALE GENOMIC DNA]</scope>
    <source>
        <strain evidence="6 7">DSM 17294</strain>
    </source>
</reference>
<dbReference type="EMBL" id="JACHNF010000001">
    <property type="protein sequence ID" value="MBB5978463.1"/>
    <property type="molecule type" value="Genomic_DNA"/>
</dbReference>
<protein>
    <submittedName>
        <fullName evidence="6">Hydrogenase maturation protease</fullName>
        <ecNumber evidence="6">3.4.23.-</ecNumber>
    </submittedName>
</protein>
<gene>
    <name evidence="6" type="ORF">HDA44_001804</name>
</gene>
<dbReference type="Gene3D" id="3.40.50.1450">
    <property type="entry name" value="HybD-like"/>
    <property type="match status" value="1"/>
</dbReference>
<keyword evidence="2 6" id="KW-0645">Protease</keyword>
<evidence type="ECO:0000256" key="3">
    <source>
        <dbReference type="ARBA" id="ARBA00022750"/>
    </source>
</evidence>
<name>A0A841DIR9_9ACTN</name>
<feature type="region of interest" description="Disordered" evidence="5">
    <location>
        <begin position="77"/>
        <end position="107"/>
    </location>
</feature>
<dbReference type="NCBIfam" id="TIGR00072">
    <property type="entry name" value="hydrog_prot"/>
    <property type="match status" value="1"/>
</dbReference>
<accession>A0A841DIR9</accession>
<keyword evidence="4 6" id="KW-0378">Hydrolase</keyword>
<dbReference type="InterPro" id="IPR023430">
    <property type="entry name" value="Pept_HybD-like_dom_sf"/>
</dbReference>
<dbReference type="Proteomes" id="UP000558997">
    <property type="component" value="Unassembled WGS sequence"/>
</dbReference>
<keyword evidence="3" id="KW-0064">Aspartyl protease</keyword>
<organism evidence="6 7">
    <name type="scientific">Kribbella solani</name>
    <dbReference type="NCBI Taxonomy" id="236067"/>
    <lineage>
        <taxon>Bacteria</taxon>
        <taxon>Bacillati</taxon>
        <taxon>Actinomycetota</taxon>
        <taxon>Actinomycetes</taxon>
        <taxon>Propionibacteriales</taxon>
        <taxon>Kribbellaceae</taxon>
        <taxon>Kribbella</taxon>
    </lineage>
</organism>
<dbReference type="AlphaFoldDB" id="A0A841DIR9"/>
<evidence type="ECO:0000256" key="4">
    <source>
        <dbReference type="ARBA" id="ARBA00022801"/>
    </source>
</evidence>
<dbReference type="PANTHER" id="PTHR30302:SF1">
    <property type="entry name" value="HYDROGENASE 2 MATURATION PROTEASE"/>
    <property type="match status" value="1"/>
</dbReference>
<evidence type="ECO:0000256" key="5">
    <source>
        <dbReference type="SAM" id="MobiDB-lite"/>
    </source>
</evidence>
<dbReference type="InterPro" id="IPR000671">
    <property type="entry name" value="Peptidase_A31"/>
</dbReference>
<dbReference type="RefSeq" id="WP_184832869.1">
    <property type="nucleotide sequence ID" value="NZ_BAAAVN010000004.1"/>
</dbReference>
<dbReference type="PANTHER" id="PTHR30302">
    <property type="entry name" value="HYDROGENASE 1 MATURATION PROTEASE"/>
    <property type="match status" value="1"/>
</dbReference>
<dbReference type="CDD" id="cd00518">
    <property type="entry name" value="H2MP"/>
    <property type="match status" value="1"/>
</dbReference>
<comment type="caution">
    <text evidence="6">The sequence shown here is derived from an EMBL/GenBank/DDBJ whole genome shotgun (WGS) entry which is preliminary data.</text>
</comment>
<sequence>MTTAVVIGVGNEYRRDDGIGPALVAALEDRWLPAVKLIGSDGEPARLIDDWAGVPLAIVVDAVLCDPSTPGEFYRTEVPLDHPGAAPSAPTEPPGAGAHPHSAGSHSLGIPDALRLGQAVERLPGRLVVYAVEAADVSFGTEFSAPVAAALPRLVDAVLTELKSARTVAR</sequence>
<keyword evidence="7" id="KW-1185">Reference proteome</keyword>
<dbReference type="SUPFAM" id="SSF53163">
    <property type="entry name" value="HybD-like"/>
    <property type="match status" value="1"/>
</dbReference>
<dbReference type="EC" id="3.4.23.-" evidence="6"/>
<evidence type="ECO:0000256" key="1">
    <source>
        <dbReference type="ARBA" id="ARBA00006814"/>
    </source>
</evidence>
<evidence type="ECO:0000313" key="7">
    <source>
        <dbReference type="Proteomes" id="UP000558997"/>
    </source>
</evidence>
<evidence type="ECO:0000313" key="6">
    <source>
        <dbReference type="EMBL" id="MBB5978463.1"/>
    </source>
</evidence>
<dbReference type="GO" id="GO:0004190">
    <property type="term" value="F:aspartic-type endopeptidase activity"/>
    <property type="evidence" value="ECO:0007669"/>
    <property type="project" value="UniProtKB-KW"/>
</dbReference>
<dbReference type="GO" id="GO:0016485">
    <property type="term" value="P:protein processing"/>
    <property type="evidence" value="ECO:0007669"/>
    <property type="project" value="TreeGrafter"/>
</dbReference>